<name>A0A7U6JGF1_CALEA</name>
<feature type="repeat" description="TPR" evidence="3">
    <location>
        <begin position="360"/>
        <end position="393"/>
    </location>
</feature>
<dbReference type="PANTHER" id="PTHR45641:SF19">
    <property type="entry name" value="NEPHROCYSTIN-3"/>
    <property type="match status" value="1"/>
</dbReference>
<reference evidence="5 6" key="1">
    <citation type="submission" date="2011-01" db="EMBL/GenBank/DDBJ databases">
        <title>Whole genome sequence of Caldisericum exile AZM16c01.</title>
        <authorList>
            <person name="Narita-Yamada S."/>
            <person name="Kawakoshi A."/>
            <person name="Nakamura S."/>
            <person name="Sasagawa M."/>
            <person name="Fukada J."/>
            <person name="Sekine M."/>
            <person name="Kato Y."/>
            <person name="Fukai R."/>
            <person name="Sasaki K."/>
            <person name="Hanamaki A."/>
            <person name="Narita H."/>
            <person name="Konno Y."/>
            <person name="Mori K."/>
            <person name="Yamazaki S."/>
            <person name="Suzuki K."/>
            <person name="Fujita N."/>
        </authorList>
    </citation>
    <scope>NUCLEOTIDE SEQUENCE [LARGE SCALE GENOMIC DNA]</scope>
    <source>
        <strain evidence="6">DSM 21853 / NBRC 104410 / AZM16c01</strain>
    </source>
</reference>
<dbReference type="KEGG" id="cex:CSE_12840"/>
<evidence type="ECO:0008006" key="7">
    <source>
        <dbReference type="Google" id="ProtNLM"/>
    </source>
</evidence>
<gene>
    <name evidence="5" type="ordered locus">CSE_12840</name>
</gene>
<evidence type="ECO:0000256" key="3">
    <source>
        <dbReference type="PROSITE-ProRule" id="PRU00339"/>
    </source>
</evidence>
<dbReference type="InterPro" id="IPR011990">
    <property type="entry name" value="TPR-like_helical_dom_sf"/>
</dbReference>
<dbReference type="RefSeq" id="WP_014453805.1">
    <property type="nucleotide sequence ID" value="NC_017096.1"/>
</dbReference>
<organism evidence="5 6">
    <name type="scientific">Caldisericum exile (strain DSM 21853 / NBRC 104410 / AZM16c01)</name>
    <dbReference type="NCBI Taxonomy" id="511051"/>
    <lineage>
        <taxon>Bacteria</taxon>
        <taxon>Pseudomonadati</taxon>
        <taxon>Caldisericota/Cryosericota group</taxon>
        <taxon>Caldisericota</taxon>
        <taxon>Caldisericia</taxon>
        <taxon>Caldisericales</taxon>
        <taxon>Caldisericaceae</taxon>
        <taxon>Caldisericum</taxon>
    </lineage>
</organism>
<keyword evidence="6" id="KW-1185">Reference proteome</keyword>
<dbReference type="SMART" id="SM00028">
    <property type="entry name" value="TPR"/>
    <property type="match status" value="6"/>
</dbReference>
<dbReference type="InterPro" id="IPR019734">
    <property type="entry name" value="TPR_rpt"/>
</dbReference>
<keyword evidence="4" id="KW-0175">Coiled coil</keyword>
<evidence type="ECO:0000256" key="2">
    <source>
        <dbReference type="ARBA" id="ARBA00022803"/>
    </source>
</evidence>
<sequence length="411" mass="47642">MESYDELMNSLLSLKEELKNAKSSYEKLRIYMNLGLIYLLLSDMGDERENIISALLNFDEAEKIVKTVENKEDLAEIESNKGFVFYKLAHIEDPLYNLETAAKHYLNAVNLLKETNHKSKLVRVYYNLANTYLMGKEIDSIKEALKYFEEALKLKDDAEDSKIIGLIYHGIGVSNFLLGKFEGNPEKKVEHLEKAIDAFKESLNYFESDDVLDIASSRSNLASSLLELALLKEDKVLFEEALEHYRFVLDVYKDKNPEDYATTLFNIGTLYLNESRLKDLDEKTKIELLENALNYFEEALNYFPKDTNIESFIRINYEIAVCLRELFFLTDDRSLIEGVKEHVEEIIDDINETKNPYTYLTSQFFLGEAYFYLGDKDKALAHYEQSLRVSENFDKELAQNIASVVEKIKSL</sequence>
<dbReference type="PROSITE" id="PS50005">
    <property type="entry name" value="TPR"/>
    <property type="match status" value="1"/>
</dbReference>
<dbReference type="EMBL" id="AP012051">
    <property type="protein sequence ID" value="BAL81410.1"/>
    <property type="molecule type" value="Genomic_DNA"/>
</dbReference>
<dbReference type="Proteomes" id="UP000004793">
    <property type="component" value="Chromosome"/>
</dbReference>
<evidence type="ECO:0000313" key="6">
    <source>
        <dbReference type="Proteomes" id="UP000004793"/>
    </source>
</evidence>
<proteinExistence type="predicted"/>
<accession>A0A7U6JGF1</accession>
<dbReference type="SUPFAM" id="SSF48452">
    <property type="entry name" value="TPR-like"/>
    <property type="match status" value="2"/>
</dbReference>
<dbReference type="PANTHER" id="PTHR45641">
    <property type="entry name" value="TETRATRICOPEPTIDE REPEAT PROTEIN (AFU_ORTHOLOGUE AFUA_6G03870)"/>
    <property type="match status" value="1"/>
</dbReference>
<feature type="coiled-coil region" evidence="4">
    <location>
        <begin position="1"/>
        <end position="31"/>
    </location>
</feature>
<dbReference type="OrthoDB" id="9803982at2"/>
<evidence type="ECO:0000256" key="1">
    <source>
        <dbReference type="ARBA" id="ARBA00022737"/>
    </source>
</evidence>
<dbReference type="Gene3D" id="1.25.40.10">
    <property type="entry name" value="Tetratricopeptide repeat domain"/>
    <property type="match status" value="3"/>
</dbReference>
<keyword evidence="2 3" id="KW-0802">TPR repeat</keyword>
<dbReference type="AlphaFoldDB" id="A0A7U6JGF1"/>
<evidence type="ECO:0000313" key="5">
    <source>
        <dbReference type="EMBL" id="BAL81410.1"/>
    </source>
</evidence>
<evidence type="ECO:0000256" key="4">
    <source>
        <dbReference type="SAM" id="Coils"/>
    </source>
</evidence>
<keyword evidence="1" id="KW-0677">Repeat</keyword>
<dbReference type="InterPro" id="IPR013105">
    <property type="entry name" value="TPR_2"/>
</dbReference>
<protein>
    <recommendedName>
        <fullName evidence="7">Tetratricopeptide repeat protein</fullName>
    </recommendedName>
</protein>
<dbReference type="Pfam" id="PF07719">
    <property type="entry name" value="TPR_2"/>
    <property type="match status" value="1"/>
</dbReference>